<dbReference type="EMBL" id="QZKU01000092">
    <property type="protein sequence ID" value="RJP19153.1"/>
    <property type="molecule type" value="Genomic_DNA"/>
</dbReference>
<dbReference type="Proteomes" id="UP000265882">
    <property type="component" value="Unassembled WGS sequence"/>
</dbReference>
<gene>
    <name evidence="1" type="ORF">C4520_13260</name>
</gene>
<evidence type="ECO:0000313" key="1">
    <source>
        <dbReference type="EMBL" id="RJP19153.1"/>
    </source>
</evidence>
<reference evidence="1 2" key="1">
    <citation type="journal article" date="2017" name="ISME J.">
        <title>Energy and carbon metabolisms in a deep terrestrial subsurface fluid microbial community.</title>
        <authorList>
            <person name="Momper L."/>
            <person name="Jungbluth S.P."/>
            <person name="Lee M.D."/>
            <person name="Amend J.P."/>
        </authorList>
    </citation>
    <scope>NUCLEOTIDE SEQUENCE [LARGE SCALE GENOMIC DNA]</scope>
    <source>
        <strain evidence="1">SURF_5</strain>
    </source>
</reference>
<accession>A0A3A4ND87</accession>
<proteinExistence type="predicted"/>
<dbReference type="Pfam" id="PF20244">
    <property type="entry name" value="DUF6599"/>
    <property type="match status" value="1"/>
</dbReference>
<protein>
    <submittedName>
        <fullName evidence="1">Uncharacterized protein</fullName>
    </submittedName>
</protein>
<organism evidence="1 2">
    <name type="scientific">Abyssobacteria bacterium (strain SURF_5)</name>
    <dbReference type="NCBI Taxonomy" id="2093360"/>
    <lineage>
        <taxon>Bacteria</taxon>
        <taxon>Pseudomonadati</taxon>
        <taxon>Candidatus Hydrogenedentota</taxon>
        <taxon>Candidatus Abyssobacteria</taxon>
    </lineage>
</organism>
<dbReference type="InterPro" id="IPR046534">
    <property type="entry name" value="DUF6599"/>
</dbReference>
<name>A0A3A4ND87_ABYX5</name>
<comment type="caution">
    <text evidence="1">The sequence shown here is derived from an EMBL/GenBank/DDBJ whole genome shotgun (WGS) entry which is preliminary data.</text>
</comment>
<evidence type="ECO:0000313" key="2">
    <source>
        <dbReference type="Proteomes" id="UP000265882"/>
    </source>
</evidence>
<sequence>MHKRSFSRYAVLFMMLAAGGISCDRGARAPDADSAKSEARAVLSSIPTAEESAGWTPSGEPAVFRGEELFNHINGGADIYYEYGFGALAVQQYNKGEKAVSLEIYRMNGVPAAFGIYSYSRHPSLSRIEVGTDATVHSSGLFFWQDSFFVHARQLGSARVSSEEFLDLARAVSGKISATAVAPPLMDLLPEENRVPRSEVFVKGRLGINNQVYIAEEDLFGLQGNEAAAIARYQQPGLSLIIAQYLSRESCDRAYSRFLNHFNGSDDEVDNRFTASVMPGKYIAVGKREWHLVVIPDAESSDSAMIMLAKVSDRLP</sequence>
<dbReference type="AlphaFoldDB" id="A0A3A4ND87"/>
<dbReference type="PROSITE" id="PS51257">
    <property type="entry name" value="PROKAR_LIPOPROTEIN"/>
    <property type="match status" value="1"/>
</dbReference>